<keyword evidence="3" id="KW-1185">Reference proteome</keyword>
<name>D9WET6_9ACTN</name>
<organism evidence="2 3">
    <name type="scientific">Streptomyces himastatinicus ATCC 53653</name>
    <dbReference type="NCBI Taxonomy" id="457427"/>
    <lineage>
        <taxon>Bacteria</taxon>
        <taxon>Bacillati</taxon>
        <taxon>Actinomycetota</taxon>
        <taxon>Actinomycetes</taxon>
        <taxon>Kitasatosporales</taxon>
        <taxon>Streptomycetaceae</taxon>
        <taxon>Streptomyces</taxon>
        <taxon>Streptomyces violaceusniger group</taxon>
    </lineage>
</organism>
<feature type="region of interest" description="Disordered" evidence="1">
    <location>
        <begin position="1"/>
        <end position="59"/>
    </location>
</feature>
<gene>
    <name evidence="2" type="ORF">SSOG_05015</name>
</gene>
<keyword evidence="2" id="KW-0378">Hydrolase</keyword>
<dbReference type="HOGENOM" id="CLU_1593630_0_0_11"/>
<proteinExistence type="predicted"/>
<protein>
    <submittedName>
        <fullName evidence="2">Alpha/beta hydrolase fold protein</fullName>
    </submittedName>
</protein>
<dbReference type="Gene3D" id="3.40.50.1820">
    <property type="entry name" value="alpha/beta hydrolase"/>
    <property type="match status" value="1"/>
</dbReference>
<dbReference type="STRING" id="457427.SSOG_05015"/>
<evidence type="ECO:0000313" key="3">
    <source>
        <dbReference type="Proteomes" id="UP000003963"/>
    </source>
</evidence>
<dbReference type="InterPro" id="IPR029058">
    <property type="entry name" value="AB_hydrolase_fold"/>
</dbReference>
<sequence length="167" mass="18351">MSPGSPTASRTSSTAPSSAAATSTRAASDRRTSPATDTTPAPWRPNSSPSGRRSATGEAQNDMLWHFAFNRKRGLNEQLVRGREHLYYGDQFRTKAARPLPESAVGFYVETLARDPEALRASFEFYRATDDNIAQNERRKQHPLPLPVLGVAGARGQGERLVPFLRP</sequence>
<feature type="compositionally biased region" description="Polar residues" evidence="1">
    <location>
        <begin position="45"/>
        <end position="59"/>
    </location>
</feature>
<reference evidence="2 3" key="1">
    <citation type="submission" date="2009-02" db="EMBL/GenBank/DDBJ databases">
        <title>Annotation of Streptomyces hygroscopicus strain ATCC 53653.</title>
        <authorList>
            <consortium name="The Broad Institute Genome Sequencing Platform"/>
            <consortium name="Broad Institute Microbial Sequencing Center"/>
            <person name="Fischbach M."/>
            <person name="Godfrey P."/>
            <person name="Ward D."/>
            <person name="Young S."/>
            <person name="Zeng Q."/>
            <person name="Koehrsen M."/>
            <person name="Alvarado L."/>
            <person name="Berlin A.M."/>
            <person name="Bochicchio J."/>
            <person name="Borenstein D."/>
            <person name="Chapman S.B."/>
            <person name="Chen Z."/>
            <person name="Engels R."/>
            <person name="Freedman E."/>
            <person name="Gellesch M."/>
            <person name="Goldberg J."/>
            <person name="Griggs A."/>
            <person name="Gujja S."/>
            <person name="Heilman E.R."/>
            <person name="Heiman D.I."/>
            <person name="Hepburn T.A."/>
            <person name="Howarth C."/>
            <person name="Jen D."/>
            <person name="Larson L."/>
            <person name="Lewis B."/>
            <person name="Mehta T."/>
            <person name="Park D."/>
            <person name="Pearson M."/>
            <person name="Richards J."/>
            <person name="Roberts A."/>
            <person name="Saif S."/>
            <person name="Shea T.D."/>
            <person name="Shenoy N."/>
            <person name="Sisk P."/>
            <person name="Stolte C."/>
            <person name="Sykes S.N."/>
            <person name="Thomson T."/>
            <person name="Walk T."/>
            <person name="White J."/>
            <person name="Yandava C."/>
            <person name="Straight P."/>
            <person name="Clardy J."/>
            <person name="Hung D."/>
            <person name="Kolter R."/>
            <person name="Mekalanos J."/>
            <person name="Walker S."/>
            <person name="Walsh C.T."/>
            <person name="Wieland-Brown L.C."/>
            <person name="Haas B."/>
            <person name="Nusbaum C."/>
            <person name="Birren B."/>
        </authorList>
    </citation>
    <scope>NUCLEOTIDE SEQUENCE [LARGE SCALE GENOMIC DNA]</scope>
    <source>
        <strain evidence="2 3">ATCC 53653</strain>
    </source>
</reference>
<accession>D9WET6</accession>
<feature type="compositionally biased region" description="Low complexity" evidence="1">
    <location>
        <begin position="1"/>
        <end position="26"/>
    </location>
</feature>
<dbReference type="AlphaFoldDB" id="D9WET6"/>
<dbReference type="GO" id="GO:0016787">
    <property type="term" value="F:hydrolase activity"/>
    <property type="evidence" value="ECO:0007669"/>
    <property type="project" value="UniProtKB-KW"/>
</dbReference>
<dbReference type="EMBL" id="GG657754">
    <property type="protein sequence ID" value="EFL25301.1"/>
    <property type="molecule type" value="Genomic_DNA"/>
</dbReference>
<evidence type="ECO:0000313" key="2">
    <source>
        <dbReference type="EMBL" id="EFL25301.1"/>
    </source>
</evidence>
<evidence type="ECO:0000256" key="1">
    <source>
        <dbReference type="SAM" id="MobiDB-lite"/>
    </source>
</evidence>
<dbReference type="Proteomes" id="UP000003963">
    <property type="component" value="Unassembled WGS sequence"/>
</dbReference>